<feature type="region of interest" description="Disordered" evidence="1">
    <location>
        <begin position="1"/>
        <end position="22"/>
    </location>
</feature>
<reference evidence="3" key="1">
    <citation type="journal article" date="2022" name="bioRxiv">
        <title>Sequencing and chromosome-scale assembly of the giantPleurodeles waltlgenome.</title>
        <authorList>
            <person name="Brown T."/>
            <person name="Elewa A."/>
            <person name="Iarovenko S."/>
            <person name="Subramanian E."/>
            <person name="Araus A.J."/>
            <person name="Petzold A."/>
            <person name="Susuki M."/>
            <person name="Suzuki K.-i.T."/>
            <person name="Hayashi T."/>
            <person name="Toyoda A."/>
            <person name="Oliveira C."/>
            <person name="Osipova E."/>
            <person name="Leigh N.D."/>
            <person name="Simon A."/>
            <person name="Yun M.H."/>
        </authorList>
    </citation>
    <scope>NUCLEOTIDE SEQUENCE</scope>
    <source>
        <strain evidence="3">20211129_DDA</strain>
        <tissue evidence="3">Liver</tissue>
    </source>
</reference>
<evidence type="ECO:0000259" key="2">
    <source>
        <dbReference type="Pfam" id="PF15783"/>
    </source>
</evidence>
<dbReference type="PANTHER" id="PTHR21856">
    <property type="entry name" value="FIBROUS SHEATH-INTERACTING PROTEIN 2"/>
    <property type="match status" value="1"/>
</dbReference>
<evidence type="ECO:0000313" key="4">
    <source>
        <dbReference type="Proteomes" id="UP001066276"/>
    </source>
</evidence>
<dbReference type="Pfam" id="PF15783">
    <property type="entry name" value="FSIP2"/>
    <property type="match status" value="1"/>
</dbReference>
<feature type="compositionally biased region" description="Basic and acidic residues" evidence="1">
    <location>
        <begin position="9"/>
        <end position="22"/>
    </location>
</feature>
<dbReference type="PANTHER" id="PTHR21856:SF7">
    <property type="entry name" value="FIBROUS SHEATH-INTERACTING PROTEIN 2"/>
    <property type="match status" value="1"/>
</dbReference>
<accession>A0AAV7VNU9</accession>
<dbReference type="GO" id="GO:0005739">
    <property type="term" value="C:mitochondrion"/>
    <property type="evidence" value="ECO:0007669"/>
    <property type="project" value="TreeGrafter"/>
</dbReference>
<dbReference type="InterPro" id="IPR031554">
    <property type="entry name" value="FSIP2_C"/>
</dbReference>
<evidence type="ECO:0000313" key="3">
    <source>
        <dbReference type="EMBL" id="KAJ1202255.1"/>
    </source>
</evidence>
<gene>
    <name evidence="3" type="ORF">NDU88_006055</name>
</gene>
<evidence type="ECO:0000256" key="1">
    <source>
        <dbReference type="SAM" id="MobiDB-lite"/>
    </source>
</evidence>
<comment type="caution">
    <text evidence="3">The sequence shown here is derived from an EMBL/GenBank/DDBJ whole genome shotgun (WGS) entry which is preliminary data.</text>
</comment>
<proteinExistence type="predicted"/>
<organism evidence="3 4">
    <name type="scientific">Pleurodeles waltl</name>
    <name type="common">Iberian ribbed newt</name>
    <dbReference type="NCBI Taxonomy" id="8319"/>
    <lineage>
        <taxon>Eukaryota</taxon>
        <taxon>Metazoa</taxon>
        <taxon>Chordata</taxon>
        <taxon>Craniata</taxon>
        <taxon>Vertebrata</taxon>
        <taxon>Euteleostomi</taxon>
        <taxon>Amphibia</taxon>
        <taxon>Batrachia</taxon>
        <taxon>Caudata</taxon>
        <taxon>Salamandroidea</taxon>
        <taxon>Salamandridae</taxon>
        <taxon>Pleurodelinae</taxon>
        <taxon>Pleurodeles</taxon>
    </lineage>
</organism>
<dbReference type="EMBL" id="JANPWB010000003">
    <property type="protein sequence ID" value="KAJ1202255.1"/>
    <property type="molecule type" value="Genomic_DNA"/>
</dbReference>
<sequence length="439" mass="49728">MADISASDTKPESRTKYHKNISDDEYTKNGKLKKHKMTCAISSGAVWNTNNSNKKQPLQANIDVPQVVDTVYHNILKCYRTPEALRAALVCSSDTFLDKIGNTIIIELTRHLQPVMPVDESAEEFVEEILEYIAKHPPQASCGRSKEFPFSAVYSASFLEDVVSGLLFKIVFTSNIMVTSDQKIPKCELSQAAIRLVPNLIKEINTCQVKVINIEETCEDSKRRENYVDRVVDSVYHNFFKLYGCYRLVQRDIKCISNMLTKRMVSLLLVEITNYRIESSASLDLSAPMNTTLDAIKVINKVQSLFKSTHQGRPLSPTTTVLSSRVLEDIVIRLSAKMYPCSNNGKKIREDQLSLYGSERSEMISRFVQDVLMKMSGHEIWYTKDATFIQRVPAELIHSNVVDTIDSDVIQTYSTTLKLPDNASPERQQILKKNTSFTV</sequence>
<dbReference type="InterPro" id="IPR038891">
    <property type="entry name" value="FSIP2"/>
</dbReference>
<protein>
    <recommendedName>
        <fullName evidence="2">Fibrous sheath-interacting protein 2 C-terminal domain-containing protein</fullName>
    </recommendedName>
</protein>
<dbReference type="AlphaFoldDB" id="A0AAV7VNU9"/>
<name>A0AAV7VNU9_PLEWA</name>
<dbReference type="Proteomes" id="UP001066276">
    <property type="component" value="Chromosome 2_1"/>
</dbReference>
<feature type="domain" description="Fibrous sheath-interacting protein 2 C-terminal" evidence="2">
    <location>
        <begin position="52"/>
        <end position="304"/>
    </location>
</feature>
<keyword evidence="4" id="KW-1185">Reference proteome</keyword>